<feature type="transmembrane region" description="Helical" evidence="1">
    <location>
        <begin position="42"/>
        <end position="58"/>
    </location>
</feature>
<keyword evidence="1" id="KW-0812">Transmembrane</keyword>
<evidence type="ECO:0000313" key="3">
    <source>
        <dbReference type="EMBL" id="SMX46886.1"/>
    </source>
</evidence>
<feature type="transmembrane region" description="Helical" evidence="1">
    <location>
        <begin position="195"/>
        <end position="215"/>
    </location>
</feature>
<protein>
    <submittedName>
        <fullName evidence="3">CAAX amino terminal protease self- immunity</fullName>
    </submittedName>
</protein>
<feature type="transmembrane region" description="Helical" evidence="1">
    <location>
        <begin position="79"/>
        <end position="98"/>
    </location>
</feature>
<dbReference type="GO" id="GO:0006508">
    <property type="term" value="P:proteolysis"/>
    <property type="evidence" value="ECO:0007669"/>
    <property type="project" value="UniProtKB-KW"/>
</dbReference>
<keyword evidence="1" id="KW-1133">Transmembrane helix</keyword>
<dbReference type="GO" id="GO:0004175">
    <property type="term" value="F:endopeptidase activity"/>
    <property type="evidence" value="ECO:0007669"/>
    <property type="project" value="UniProtKB-ARBA"/>
</dbReference>
<dbReference type="InterPro" id="IPR003675">
    <property type="entry name" value="Rce1/LyrA-like_dom"/>
</dbReference>
<proteinExistence type="predicted"/>
<feature type="transmembrane region" description="Helical" evidence="1">
    <location>
        <begin position="17"/>
        <end position="36"/>
    </location>
</feature>
<evidence type="ECO:0000256" key="1">
    <source>
        <dbReference type="SAM" id="Phobius"/>
    </source>
</evidence>
<keyword evidence="3" id="KW-0645">Protease</keyword>
<feature type="transmembrane region" description="Helical" evidence="1">
    <location>
        <begin position="167"/>
        <end position="186"/>
    </location>
</feature>
<keyword evidence="1" id="KW-0472">Membrane</keyword>
<reference evidence="3 4" key="1">
    <citation type="submission" date="2017-05" db="EMBL/GenBank/DDBJ databases">
        <authorList>
            <person name="Song R."/>
            <person name="Chenine A.L."/>
            <person name="Ruprecht R.M."/>
        </authorList>
    </citation>
    <scope>NUCLEOTIDE SEQUENCE [LARGE SCALE GENOMIC DNA]</scope>
    <source>
        <strain evidence="3 4">CECT 8898</strain>
    </source>
</reference>
<keyword evidence="3" id="KW-0378">Hydrolase</keyword>
<organism evidence="3 4">
    <name type="scientific">Maliponia aquimaris</name>
    <dbReference type="NCBI Taxonomy" id="1673631"/>
    <lineage>
        <taxon>Bacteria</taxon>
        <taxon>Pseudomonadati</taxon>
        <taxon>Pseudomonadota</taxon>
        <taxon>Alphaproteobacteria</taxon>
        <taxon>Rhodobacterales</taxon>
        <taxon>Paracoccaceae</taxon>
        <taxon>Maliponia</taxon>
    </lineage>
</organism>
<accession>A0A238KXV5</accession>
<dbReference type="AlphaFoldDB" id="A0A238KXV5"/>
<dbReference type="Pfam" id="PF02517">
    <property type="entry name" value="Rce1-like"/>
    <property type="match status" value="1"/>
</dbReference>
<feature type="transmembrane region" description="Helical" evidence="1">
    <location>
        <begin position="104"/>
        <end position="128"/>
    </location>
</feature>
<dbReference type="GO" id="GO:0080120">
    <property type="term" value="P:CAAX-box protein maturation"/>
    <property type="evidence" value="ECO:0007669"/>
    <property type="project" value="UniProtKB-ARBA"/>
</dbReference>
<gene>
    <name evidence="3" type="ORF">MAA8898_03550</name>
</gene>
<feature type="domain" description="CAAX prenyl protease 2/Lysostaphin resistance protein A-like" evidence="2">
    <location>
        <begin position="114"/>
        <end position="202"/>
    </location>
</feature>
<keyword evidence="4" id="KW-1185">Reference proteome</keyword>
<sequence>MSLLSDVQALVPRRSRLWAGFVGLFVVGPVVIALAFPPNLMFPLLFGFTALGLVLLHLTPGFEWRSLARGAGRIDWRRVAGFALATIMVGSGALWLTAPGATFFLVWHSLALMLMIAALCPVLSALPQERVFRPLSFRRYGGLLPGGDTAPLVLNAVLFSLAHLMCWSWIATLMTFSGGLIFAWAYERRGNFPEAVMLHSVAGVIVFALGLRAFFYSGNVQQPFQAGARVTRQDQLICVNYS</sequence>
<dbReference type="OrthoDB" id="9805801at2"/>
<feature type="transmembrane region" description="Helical" evidence="1">
    <location>
        <begin position="140"/>
        <end position="161"/>
    </location>
</feature>
<evidence type="ECO:0000259" key="2">
    <source>
        <dbReference type="Pfam" id="PF02517"/>
    </source>
</evidence>
<dbReference type="EMBL" id="FXYF01000010">
    <property type="protein sequence ID" value="SMX46886.1"/>
    <property type="molecule type" value="Genomic_DNA"/>
</dbReference>
<evidence type="ECO:0000313" key="4">
    <source>
        <dbReference type="Proteomes" id="UP000207598"/>
    </source>
</evidence>
<name>A0A238KXV5_9RHOB</name>
<dbReference type="Proteomes" id="UP000207598">
    <property type="component" value="Unassembled WGS sequence"/>
</dbReference>